<dbReference type="GO" id="GO:0016740">
    <property type="term" value="F:transferase activity"/>
    <property type="evidence" value="ECO:0007669"/>
    <property type="project" value="UniProtKB-KW"/>
</dbReference>
<keyword evidence="4" id="KW-1185">Reference proteome</keyword>
<proteinExistence type="predicted"/>
<evidence type="ECO:0000256" key="2">
    <source>
        <dbReference type="SAM" id="MobiDB-lite"/>
    </source>
</evidence>
<feature type="compositionally biased region" description="Basic and acidic residues" evidence="2">
    <location>
        <begin position="1"/>
        <end position="10"/>
    </location>
</feature>
<organism evidence="3 4">
    <name type="scientific">Gordonia jinghuaiqii</name>
    <dbReference type="NCBI Taxonomy" id="2758710"/>
    <lineage>
        <taxon>Bacteria</taxon>
        <taxon>Bacillati</taxon>
        <taxon>Actinomycetota</taxon>
        <taxon>Actinomycetes</taxon>
        <taxon>Mycobacteriales</taxon>
        <taxon>Gordoniaceae</taxon>
        <taxon>Gordonia</taxon>
    </lineage>
</organism>
<dbReference type="Proteomes" id="UP000515663">
    <property type="component" value="Chromosome"/>
</dbReference>
<dbReference type="InterPro" id="IPR050509">
    <property type="entry name" value="CoA-transferase_III"/>
</dbReference>
<dbReference type="InterPro" id="IPR023606">
    <property type="entry name" value="CoA-Trfase_III_dom_1_sf"/>
</dbReference>
<dbReference type="Gene3D" id="3.40.50.10540">
    <property type="entry name" value="Crotonobetainyl-coa:carnitine coa-transferase, domain 1"/>
    <property type="match status" value="1"/>
</dbReference>
<sequence>MPSDASRDPVRAWADSGIPHLTGRPDGPPLIPPGTAAVRARELADWIHLAADGAVRVDGAALLGERAAHTGHRRSGVISPGGSGRLLPAADGWVAVSCARPDDPALLGALAQRTVGDDPWPALEDWVGGHSRAEFDERARLLGVAGGGVAAAGDVPAAAQGALLPRGTPRSVEGMLVVDFSALWAGPLCAHLLGLAGARVVKVETPQRLDGARRGNADFYRLLHGGHESVVLDPAVPAERAALHRLVEAADIVIEASRPRALRGFGLDSAEFVAGGTTWVSITAAGRGSDRIGFGDDVAASAGLVAEDVAGPMFVGDAIADPLSGLTAAALAMCETGSAGALWDVSMRATVAATLDDEPAPTARRDGHRWITHSDYDSGPIELARPTLRLPTSDAPPPGRDTSAVLAGLGMSR</sequence>
<dbReference type="PANTHER" id="PTHR48228:SF6">
    <property type="entry name" value="L-CARNITINE COA-TRANSFERASE"/>
    <property type="match status" value="1"/>
</dbReference>
<name>A0A7D7LSF8_9ACTN</name>
<dbReference type="AlphaFoldDB" id="A0A7D7LSF8"/>
<dbReference type="EMBL" id="CP059491">
    <property type="protein sequence ID" value="QMT02283.1"/>
    <property type="molecule type" value="Genomic_DNA"/>
</dbReference>
<feature type="region of interest" description="Disordered" evidence="2">
    <location>
        <begin position="388"/>
        <end position="413"/>
    </location>
</feature>
<dbReference type="SUPFAM" id="SSF89796">
    <property type="entry name" value="CoA-transferase family III (CaiB/BaiF)"/>
    <property type="match status" value="2"/>
</dbReference>
<evidence type="ECO:0000313" key="4">
    <source>
        <dbReference type="Proteomes" id="UP000515663"/>
    </source>
</evidence>
<dbReference type="RefSeq" id="WP_219850601.1">
    <property type="nucleotide sequence ID" value="NZ_CP059491.1"/>
</dbReference>
<evidence type="ECO:0000256" key="1">
    <source>
        <dbReference type="ARBA" id="ARBA00022679"/>
    </source>
</evidence>
<dbReference type="Pfam" id="PF02515">
    <property type="entry name" value="CoA_transf_3"/>
    <property type="match status" value="1"/>
</dbReference>
<feature type="region of interest" description="Disordered" evidence="2">
    <location>
        <begin position="1"/>
        <end position="30"/>
    </location>
</feature>
<reference evidence="4" key="1">
    <citation type="submission" date="2020-07" db="EMBL/GenBank/DDBJ databases">
        <title>novel species isolated from the respiratory tract of Marmot.</title>
        <authorList>
            <person name="Zhang G."/>
        </authorList>
    </citation>
    <scope>NUCLEOTIDE SEQUENCE [LARGE SCALE GENOMIC DNA]</scope>
    <source>
        <strain evidence="4">686</strain>
    </source>
</reference>
<dbReference type="KEGG" id="gji:H1R19_03705"/>
<protein>
    <submittedName>
        <fullName evidence="3">CoA transferase</fullName>
    </submittedName>
</protein>
<dbReference type="PANTHER" id="PTHR48228">
    <property type="entry name" value="SUCCINYL-COA--D-CITRAMALATE COA-TRANSFERASE"/>
    <property type="match status" value="1"/>
</dbReference>
<evidence type="ECO:0000313" key="3">
    <source>
        <dbReference type="EMBL" id="QMT02283.1"/>
    </source>
</evidence>
<keyword evidence="1 3" id="KW-0808">Transferase</keyword>
<accession>A0A7D7LSF8</accession>
<gene>
    <name evidence="3" type="ORF">H1R19_03705</name>
</gene>
<dbReference type="InterPro" id="IPR003673">
    <property type="entry name" value="CoA-Trfase_fam_III"/>
</dbReference>